<feature type="transmembrane region" description="Helical" evidence="6">
    <location>
        <begin position="36"/>
        <end position="57"/>
    </location>
</feature>
<evidence type="ECO:0000256" key="2">
    <source>
        <dbReference type="ARBA" id="ARBA00008130"/>
    </source>
</evidence>
<dbReference type="CDD" id="cd15239">
    <property type="entry name" value="7tm_YRO2_fungal-like"/>
    <property type="match status" value="1"/>
</dbReference>
<dbReference type="InterPro" id="IPR001425">
    <property type="entry name" value="Arc/bac/fun_rhodopsins"/>
</dbReference>
<evidence type="ECO:0000256" key="5">
    <source>
        <dbReference type="ARBA" id="ARBA00023136"/>
    </source>
</evidence>
<dbReference type="FunCoup" id="A0A1E5REN0">
    <property type="interactions" value="63"/>
</dbReference>
<feature type="transmembrane region" description="Helical" evidence="6">
    <location>
        <begin position="162"/>
        <end position="181"/>
    </location>
</feature>
<evidence type="ECO:0000256" key="1">
    <source>
        <dbReference type="ARBA" id="ARBA00004141"/>
    </source>
</evidence>
<organism evidence="7 8">
    <name type="scientific">Hanseniaspora osmophila</name>
    <dbReference type="NCBI Taxonomy" id="56408"/>
    <lineage>
        <taxon>Eukaryota</taxon>
        <taxon>Fungi</taxon>
        <taxon>Dikarya</taxon>
        <taxon>Ascomycota</taxon>
        <taxon>Saccharomycotina</taxon>
        <taxon>Saccharomycetes</taxon>
        <taxon>Saccharomycodales</taxon>
        <taxon>Saccharomycodaceae</taxon>
        <taxon>Hanseniaspora</taxon>
    </lineage>
</organism>
<evidence type="ECO:0000256" key="3">
    <source>
        <dbReference type="ARBA" id="ARBA00022692"/>
    </source>
</evidence>
<feature type="transmembrane region" description="Helical" evidence="6">
    <location>
        <begin position="187"/>
        <end position="206"/>
    </location>
</feature>
<dbReference type="PANTHER" id="PTHR28286:SF1">
    <property type="entry name" value="30 KDA HEAT SHOCK PROTEIN-RELATED"/>
    <property type="match status" value="1"/>
</dbReference>
<keyword evidence="4 6" id="KW-1133">Transmembrane helix</keyword>
<evidence type="ECO:0000256" key="6">
    <source>
        <dbReference type="SAM" id="Phobius"/>
    </source>
</evidence>
<feature type="transmembrane region" description="Helical" evidence="6">
    <location>
        <begin position="126"/>
        <end position="150"/>
    </location>
</feature>
<feature type="transmembrane region" description="Helical" evidence="6">
    <location>
        <begin position="235"/>
        <end position="258"/>
    </location>
</feature>
<evidence type="ECO:0000256" key="4">
    <source>
        <dbReference type="ARBA" id="ARBA00022989"/>
    </source>
</evidence>
<dbReference type="Gene3D" id="1.20.1070.10">
    <property type="entry name" value="Rhodopsin 7-helix transmembrane proteins"/>
    <property type="match status" value="1"/>
</dbReference>
<dbReference type="GO" id="GO:0005783">
    <property type="term" value="C:endoplasmic reticulum"/>
    <property type="evidence" value="ECO:0007669"/>
    <property type="project" value="TreeGrafter"/>
</dbReference>
<feature type="transmembrane region" description="Helical" evidence="6">
    <location>
        <begin position="270"/>
        <end position="291"/>
    </location>
</feature>
<protein>
    <submittedName>
        <fullName evidence="7">Heat shock protein</fullName>
    </submittedName>
</protein>
<sequence>MSFNDLIKRSAAGNQAVSINPTSGIDIKITSHGSDWLWTCFSIFAFASVYYAFALLFKQKKNKITNLTMETNFVYLIRLWISAVMSYSYFTMASNLGYTGIQTEFHHVTTNDESFGGIRQIFYSKFISWFLCYPSLILLLFTFNFDYLLLNVKIIKFLFNYLVQWVTIEFFVIGLLIGSLIHSTYKWGYWTFACFMGLIYLFNFNCQLFHYKKNQKADYESGIASTSADGKKNKWLLCFINLFHQLIFLLYFISWSLGDGANVIQPDSDTVFFGILDLCNFCFIPLALSFLPTPELFTNIHCFENDALSIGSGAHAEKQLSIDEVRHSGDTHVDDIPVVNDNVAPAETTTEPVTPVVN</sequence>
<evidence type="ECO:0000313" key="7">
    <source>
        <dbReference type="EMBL" id="OEJ85369.1"/>
    </source>
</evidence>
<dbReference type="OrthoDB" id="536545at2759"/>
<reference evidence="8" key="1">
    <citation type="journal article" date="2016" name="Genome Announc.">
        <title>Genome sequences of three species of Hanseniaspora isolated from spontaneous wine fermentations.</title>
        <authorList>
            <person name="Sternes P.R."/>
            <person name="Lee D."/>
            <person name="Kutyna D.R."/>
            <person name="Borneman A.R."/>
        </authorList>
    </citation>
    <scope>NUCLEOTIDE SEQUENCE [LARGE SCALE GENOMIC DNA]</scope>
    <source>
        <strain evidence="8">AWRI3579</strain>
    </source>
</reference>
<keyword evidence="5 6" id="KW-0472">Membrane</keyword>
<comment type="caution">
    <text evidence="7">The sequence shown here is derived from an EMBL/GenBank/DDBJ whole genome shotgun (WGS) entry which is preliminary data.</text>
</comment>
<gene>
    <name evidence="7" type="ORF">AWRI3579_g2113</name>
</gene>
<evidence type="ECO:0000313" key="8">
    <source>
        <dbReference type="Proteomes" id="UP000095728"/>
    </source>
</evidence>
<dbReference type="SUPFAM" id="SSF81321">
    <property type="entry name" value="Family A G protein-coupled receptor-like"/>
    <property type="match status" value="1"/>
</dbReference>
<keyword evidence="8" id="KW-1185">Reference proteome</keyword>
<accession>A0A1E5REN0</accession>
<name>A0A1E5REN0_9ASCO</name>
<dbReference type="Proteomes" id="UP000095728">
    <property type="component" value="Unassembled WGS sequence"/>
</dbReference>
<feature type="transmembrane region" description="Helical" evidence="6">
    <location>
        <begin position="69"/>
        <end position="90"/>
    </location>
</feature>
<dbReference type="InParanoid" id="A0A1E5REN0"/>
<keyword evidence="3 6" id="KW-0812">Transmembrane</keyword>
<comment type="similarity">
    <text evidence="2">Belongs to the archaeal/bacterial/fungal opsin family.</text>
</comment>
<comment type="subcellular location">
    <subcellularLocation>
        <location evidence="1">Membrane</location>
        <topology evidence="1">Multi-pass membrane protein</topology>
    </subcellularLocation>
</comment>
<dbReference type="EMBL" id="LPNM01000007">
    <property type="protein sequence ID" value="OEJ85369.1"/>
    <property type="molecule type" value="Genomic_DNA"/>
</dbReference>
<proteinExistence type="inferred from homology"/>
<dbReference type="InterPro" id="IPR043476">
    <property type="entry name" value="Yro2-like_7TM"/>
</dbReference>
<dbReference type="PANTHER" id="PTHR28286">
    <property type="match status" value="1"/>
</dbReference>
<dbReference type="SMART" id="SM01021">
    <property type="entry name" value="Bac_rhodopsin"/>
    <property type="match status" value="1"/>
</dbReference>
<keyword evidence="7" id="KW-0346">Stress response</keyword>
<dbReference type="AlphaFoldDB" id="A0A1E5REN0"/>
<dbReference type="GO" id="GO:0005886">
    <property type="term" value="C:plasma membrane"/>
    <property type="evidence" value="ECO:0007669"/>
    <property type="project" value="TreeGrafter"/>
</dbReference>